<dbReference type="PANTHER" id="PTHR11241:SF0">
    <property type="entry name" value="DEOXYURIDINE 5'-TRIPHOSPHATE NUCLEOTIDOHYDROLASE"/>
    <property type="match status" value="1"/>
</dbReference>
<dbReference type="GO" id="GO:0046081">
    <property type="term" value="P:dUTP catabolic process"/>
    <property type="evidence" value="ECO:0007669"/>
    <property type="project" value="InterPro"/>
</dbReference>
<dbReference type="CDD" id="cd07557">
    <property type="entry name" value="trimeric_dUTPase"/>
    <property type="match status" value="1"/>
</dbReference>
<keyword evidence="4" id="KW-0546">Nucleotide metabolism</keyword>
<dbReference type="Gene3D" id="2.70.40.10">
    <property type="match status" value="1"/>
</dbReference>
<dbReference type="InterPro" id="IPR036157">
    <property type="entry name" value="dUTPase-like_sf"/>
</dbReference>
<comment type="catalytic activity">
    <reaction evidence="5">
        <text>dUTP + H2O = dUMP + diphosphate + H(+)</text>
        <dbReference type="Rhea" id="RHEA:10248"/>
        <dbReference type="ChEBI" id="CHEBI:15377"/>
        <dbReference type="ChEBI" id="CHEBI:15378"/>
        <dbReference type="ChEBI" id="CHEBI:33019"/>
        <dbReference type="ChEBI" id="CHEBI:61555"/>
        <dbReference type="ChEBI" id="CHEBI:246422"/>
        <dbReference type="EC" id="3.6.1.23"/>
    </reaction>
</comment>
<evidence type="ECO:0000313" key="8">
    <source>
        <dbReference type="Proteomes" id="UP000030647"/>
    </source>
</evidence>
<evidence type="ECO:0000256" key="3">
    <source>
        <dbReference type="ARBA" id="ARBA00022801"/>
    </source>
</evidence>
<evidence type="ECO:0000256" key="1">
    <source>
        <dbReference type="ARBA" id="ARBA00006581"/>
    </source>
</evidence>
<accession>U4TIL4</accession>
<dbReference type="SUPFAM" id="SSF51283">
    <property type="entry name" value="dUTPase-like"/>
    <property type="match status" value="1"/>
</dbReference>
<evidence type="ECO:0000256" key="2">
    <source>
        <dbReference type="ARBA" id="ARBA00012379"/>
    </source>
</evidence>
<dbReference type="InterPro" id="IPR033704">
    <property type="entry name" value="dUTPase_trimeric"/>
</dbReference>
<name>U4TIL4_9LACO</name>
<dbReference type="HOGENOM" id="CLU_068508_0_0_9"/>
<dbReference type="GO" id="GO:0006226">
    <property type="term" value="P:dUMP biosynthetic process"/>
    <property type="evidence" value="ECO:0007669"/>
    <property type="project" value="InterPro"/>
</dbReference>
<dbReference type="RefSeq" id="WP_022530677.1">
    <property type="nucleotide sequence ID" value="NZ_KI271606.1"/>
</dbReference>
<gene>
    <name evidence="7" type="ORF">L248_1671</name>
</gene>
<dbReference type="EC" id="3.6.1.23" evidence="2"/>
<protein>
    <recommendedName>
        <fullName evidence="2">dUTP diphosphatase</fullName>
        <ecNumber evidence="2">3.6.1.23</ecNumber>
    </recommendedName>
</protein>
<dbReference type="Proteomes" id="UP000030647">
    <property type="component" value="Unassembled WGS sequence"/>
</dbReference>
<dbReference type="AlphaFoldDB" id="U4TIL4"/>
<dbReference type="OrthoDB" id="9809956at2"/>
<dbReference type="GO" id="GO:0004170">
    <property type="term" value="F:dUTP diphosphatase activity"/>
    <property type="evidence" value="ECO:0007669"/>
    <property type="project" value="UniProtKB-EC"/>
</dbReference>
<dbReference type="EMBL" id="KI271606">
    <property type="protein sequence ID" value="ERL64024.1"/>
    <property type="molecule type" value="Genomic_DNA"/>
</dbReference>
<keyword evidence="3" id="KW-0378">Hydrolase</keyword>
<comment type="similarity">
    <text evidence="1">Belongs to the dUTPase family.</text>
</comment>
<proteinExistence type="inferred from homology"/>
<evidence type="ECO:0000259" key="6">
    <source>
        <dbReference type="Pfam" id="PF00692"/>
    </source>
</evidence>
<dbReference type="PANTHER" id="PTHR11241">
    <property type="entry name" value="DEOXYURIDINE 5'-TRIPHOSPHATE NUCLEOTIDOHYDROLASE"/>
    <property type="match status" value="1"/>
</dbReference>
<dbReference type="STRING" id="1231336.L248_1671"/>
<dbReference type="eggNOG" id="COG0756">
    <property type="taxonomic scope" value="Bacteria"/>
</dbReference>
<evidence type="ECO:0000313" key="7">
    <source>
        <dbReference type="EMBL" id="ERL64024.1"/>
    </source>
</evidence>
<dbReference type="Pfam" id="PF00692">
    <property type="entry name" value="dUTPase"/>
    <property type="match status" value="1"/>
</dbReference>
<reference evidence="8" key="1">
    <citation type="journal article" date="2013" name="Genome Announc.">
        <title>Whole-Genome Sequencing of Lactobacillus shenzhenensis Strain LY-73T.</title>
        <authorList>
            <person name="Lin Z."/>
            <person name="Liu Z."/>
            <person name="Yang R."/>
            <person name="Zou Y."/>
            <person name="Wan D."/>
            <person name="Chen J."/>
            <person name="Guo M."/>
            <person name="Zhao J."/>
            <person name="Fang C."/>
            <person name="Yang R."/>
            <person name="Liu F."/>
        </authorList>
    </citation>
    <scope>NUCLEOTIDE SEQUENCE [LARGE SCALE GENOMIC DNA]</scope>
    <source>
        <strain evidence="8">LY-73</strain>
    </source>
</reference>
<sequence>MIERHFERIQGYTGPLPQRSTQYAAGYDIAASLSTIIEPGDIKLVRTGIKVKLGQYEYLELISRSSLARNKHLVLPNGVGIIDSDYYGNPQNDGEIMAQLWNISDVPEVVNAGERIMQGIFHSYMIADNDVANGVRVGGFGSTGV</sequence>
<evidence type="ECO:0000256" key="5">
    <source>
        <dbReference type="ARBA" id="ARBA00047686"/>
    </source>
</evidence>
<feature type="domain" description="dUTPase-like" evidence="6">
    <location>
        <begin position="15"/>
        <end position="143"/>
    </location>
</feature>
<evidence type="ECO:0000256" key="4">
    <source>
        <dbReference type="ARBA" id="ARBA00023080"/>
    </source>
</evidence>
<dbReference type="InterPro" id="IPR008181">
    <property type="entry name" value="dUTPase"/>
</dbReference>
<dbReference type="GO" id="GO:0000287">
    <property type="term" value="F:magnesium ion binding"/>
    <property type="evidence" value="ECO:0007669"/>
    <property type="project" value="InterPro"/>
</dbReference>
<keyword evidence="8" id="KW-1185">Reference proteome</keyword>
<organism evidence="7 8">
    <name type="scientific">Schleiferilactobacillus shenzhenensis LY-73</name>
    <dbReference type="NCBI Taxonomy" id="1231336"/>
    <lineage>
        <taxon>Bacteria</taxon>
        <taxon>Bacillati</taxon>
        <taxon>Bacillota</taxon>
        <taxon>Bacilli</taxon>
        <taxon>Lactobacillales</taxon>
        <taxon>Lactobacillaceae</taxon>
        <taxon>Schleiferilactobacillus</taxon>
    </lineage>
</organism>
<dbReference type="InterPro" id="IPR029054">
    <property type="entry name" value="dUTPase-like"/>
</dbReference>